<protein>
    <submittedName>
        <fullName evidence="1">Calpastatin</fullName>
    </submittedName>
</protein>
<name>A0A1C7Z898_PSESX</name>
<dbReference type="PIRSF" id="PIRSF008546">
    <property type="entry name" value="UCP008546"/>
    <property type="match status" value="1"/>
</dbReference>
<dbReference type="Gene3D" id="1.25.40.380">
    <property type="entry name" value="Protein of unknown function DUF1810"/>
    <property type="match status" value="1"/>
</dbReference>
<evidence type="ECO:0000313" key="1">
    <source>
        <dbReference type="EMBL" id="OCR25167.1"/>
    </source>
</evidence>
<reference evidence="1 2" key="1">
    <citation type="submission" date="2015-07" db="EMBL/GenBank/DDBJ databases">
        <title>Draft genome sequence of a diazotrophic, plant growth-promoting rhizobacterium of the Pseudomonas syringae complex.</title>
        <authorList>
            <person name="Patten C.L."/>
            <person name="Jeong H."/>
        </authorList>
    </citation>
    <scope>NUCLEOTIDE SEQUENCE [LARGE SCALE GENOMIC DNA]</scope>
    <source>
        <strain evidence="1 2">GR12-2</strain>
    </source>
</reference>
<proteinExistence type="predicted"/>
<accession>A0A1C7Z898</accession>
<dbReference type="OrthoDB" id="9801870at2"/>
<dbReference type="Proteomes" id="UP000093104">
    <property type="component" value="Unassembled WGS sequence"/>
</dbReference>
<dbReference type="EMBL" id="LGSI01000037">
    <property type="protein sequence ID" value="OCR25167.1"/>
    <property type="molecule type" value="Genomic_DNA"/>
</dbReference>
<dbReference type="InterPro" id="IPR014937">
    <property type="entry name" value="DUF1810"/>
</dbReference>
<gene>
    <name evidence="1" type="ORF">AFK24_10350</name>
</gene>
<dbReference type="RefSeq" id="WP_065833143.1">
    <property type="nucleotide sequence ID" value="NZ_LGSI01000037.1"/>
</dbReference>
<dbReference type="Pfam" id="PF08837">
    <property type="entry name" value="DUF1810"/>
    <property type="match status" value="1"/>
</dbReference>
<dbReference type="InterPro" id="IPR036287">
    <property type="entry name" value="Rv1873-like_sf"/>
</dbReference>
<dbReference type="PATRIC" id="fig|317.243.peg.2761"/>
<comment type="caution">
    <text evidence="1">The sequence shown here is derived from an EMBL/GenBank/DDBJ whole genome shotgun (WGS) entry which is preliminary data.</text>
</comment>
<organism evidence="1 2">
    <name type="scientific">Pseudomonas syringae</name>
    <dbReference type="NCBI Taxonomy" id="317"/>
    <lineage>
        <taxon>Bacteria</taxon>
        <taxon>Pseudomonadati</taxon>
        <taxon>Pseudomonadota</taxon>
        <taxon>Gammaproteobacteria</taxon>
        <taxon>Pseudomonadales</taxon>
        <taxon>Pseudomonadaceae</taxon>
        <taxon>Pseudomonas</taxon>
    </lineage>
</organism>
<sequence length="141" mass="16291">MNDFYNLQRFVDAQAPVFEQVLAELREGRKRSHWMWFVFPQISGLGRSETARFYAITCLKEAQAYLQHPVLGPRLELCAQIIEPQVQWTARQIFGSPDDMKLHSSMTLFAVADPQRRIFQNVLDTFFDGVPDPSTVDKLNV</sequence>
<evidence type="ECO:0000313" key="2">
    <source>
        <dbReference type="Proteomes" id="UP000093104"/>
    </source>
</evidence>
<dbReference type="SUPFAM" id="SSF140736">
    <property type="entry name" value="Rv1873-like"/>
    <property type="match status" value="1"/>
</dbReference>
<dbReference type="AlphaFoldDB" id="A0A1C7Z898"/>